<evidence type="ECO:0000256" key="2">
    <source>
        <dbReference type="ARBA" id="ARBA00022771"/>
    </source>
</evidence>
<evidence type="ECO:0000259" key="5">
    <source>
        <dbReference type="PROSITE" id="PS50865"/>
    </source>
</evidence>
<keyword evidence="2 4" id="KW-0863">Zinc-finger</keyword>
<dbReference type="AlphaFoldDB" id="A0A8H6TNM7"/>
<name>A0A8H6TNM7_MYCCL</name>
<evidence type="ECO:0000256" key="3">
    <source>
        <dbReference type="ARBA" id="ARBA00022833"/>
    </source>
</evidence>
<proteinExistence type="predicted"/>
<reference evidence="6" key="1">
    <citation type="submission" date="2020-05" db="EMBL/GenBank/DDBJ databases">
        <title>Mycena genomes resolve the evolution of fungal bioluminescence.</title>
        <authorList>
            <person name="Tsai I.J."/>
        </authorList>
    </citation>
    <scope>NUCLEOTIDE SEQUENCE</scope>
    <source>
        <strain evidence="6">110903Hualien_Pintung</strain>
    </source>
</reference>
<evidence type="ECO:0000256" key="4">
    <source>
        <dbReference type="PROSITE-ProRule" id="PRU00134"/>
    </source>
</evidence>
<dbReference type="Gene3D" id="6.10.140.2220">
    <property type="match status" value="1"/>
</dbReference>
<dbReference type="OrthoDB" id="2980549at2759"/>
<protein>
    <submittedName>
        <fullName evidence="6">MYND-type domain-containing protein</fullName>
    </submittedName>
</protein>
<dbReference type="SUPFAM" id="SSF144232">
    <property type="entry name" value="HIT/MYND zinc finger-like"/>
    <property type="match status" value="1"/>
</dbReference>
<dbReference type="PROSITE" id="PS50865">
    <property type="entry name" value="ZF_MYND_2"/>
    <property type="match status" value="1"/>
</dbReference>
<keyword evidence="1" id="KW-0479">Metal-binding</keyword>
<evidence type="ECO:0000256" key="1">
    <source>
        <dbReference type="ARBA" id="ARBA00022723"/>
    </source>
</evidence>
<dbReference type="InterPro" id="IPR002893">
    <property type="entry name" value="Znf_MYND"/>
</dbReference>
<organism evidence="6 7">
    <name type="scientific">Mycena chlorophos</name>
    <name type="common">Agaric fungus</name>
    <name type="synonym">Agaricus chlorophos</name>
    <dbReference type="NCBI Taxonomy" id="658473"/>
    <lineage>
        <taxon>Eukaryota</taxon>
        <taxon>Fungi</taxon>
        <taxon>Dikarya</taxon>
        <taxon>Basidiomycota</taxon>
        <taxon>Agaricomycotina</taxon>
        <taxon>Agaricomycetes</taxon>
        <taxon>Agaricomycetidae</taxon>
        <taxon>Agaricales</taxon>
        <taxon>Marasmiineae</taxon>
        <taxon>Mycenaceae</taxon>
        <taxon>Mycena</taxon>
    </lineage>
</organism>
<gene>
    <name evidence="6" type="ORF">HMN09_00136300</name>
</gene>
<accession>A0A8H6TNM7</accession>
<evidence type="ECO:0000313" key="7">
    <source>
        <dbReference type="Proteomes" id="UP000613580"/>
    </source>
</evidence>
<comment type="caution">
    <text evidence="6">The sequence shown here is derived from an EMBL/GenBank/DDBJ whole genome shotgun (WGS) entry which is preliminary data.</text>
</comment>
<dbReference type="GO" id="GO:0008270">
    <property type="term" value="F:zinc ion binding"/>
    <property type="evidence" value="ECO:0007669"/>
    <property type="project" value="UniProtKB-KW"/>
</dbReference>
<keyword evidence="7" id="KW-1185">Reference proteome</keyword>
<sequence length="683" mass="77233">MTSAMAPNALVELETASAVVPPSLRPEALSKLPSKLKRLLEAAREGASGSLTSLGRALDQPNTSQYALPVLFELLDPVRIDDFQLLHDPSRQLSQIGTTINLLSLTLDKSTSHDMTILHAFWIRTWQWIEFIDGVYWYLEMPREQKIYLDSIIVEFLQIMAQRLSIHFGYGVFHRTAGLYRILGRIWKNLLPPKTSERVPLKHISKLIAFLCSSCERSQCPTEPLFRDLVLGLGGTWTHFARALVSYLRLLFPDGRASVTGETFEELSLFCSLLRESVANDALSDLRFALATCGLTAPLVHACRALLRVSGDLTFGLGILRIKLLRNLHDHLDTPRRQERVVEALQAGVLFLFFRGHAEISRDAEVLEALRSLLQRVLQEGLVYYSVLSQLRQSLAELAHLQHPVAALRAYWETFVKVAQDKFVIMSSYDEGKLNKFRACDNIRCGAVKIKSKMYCCSGCRTAHYCSPHCQKADYRDGDHRTNCATLAARHKALSADISRKDRAFLRAMLLVSRRPGYAGPVTLLSEYLYHQEDICRGWLNTHISIKQWHQRRGQQSPAPAQACIPYTIFDLSTADLSGGGTTRTFPPQELIPEFSPEIERRRRAPGSDWKMEMHVLILPGRLPGTKRHLLMPLRSSKALIYDALFALSTSVAMGFEPGDDELCRERVRRILEVALPQIRQTY</sequence>
<keyword evidence="3" id="KW-0862">Zinc</keyword>
<dbReference type="EMBL" id="JACAZE010000002">
    <property type="protein sequence ID" value="KAF7320526.1"/>
    <property type="molecule type" value="Genomic_DNA"/>
</dbReference>
<evidence type="ECO:0000313" key="6">
    <source>
        <dbReference type="EMBL" id="KAF7320526.1"/>
    </source>
</evidence>
<dbReference type="Proteomes" id="UP000613580">
    <property type="component" value="Unassembled WGS sequence"/>
</dbReference>
<feature type="domain" description="MYND-type" evidence="5">
    <location>
        <begin position="442"/>
        <end position="484"/>
    </location>
</feature>